<keyword evidence="4" id="KW-0378">Hydrolase</keyword>
<accession>K2RKK8</accession>
<keyword evidence="2" id="KW-0732">Signal</keyword>
<dbReference type="HOGENOM" id="CLU_016972_1_1_1"/>
<dbReference type="InParanoid" id="K2RKK8"/>
<evidence type="ECO:0000256" key="2">
    <source>
        <dbReference type="SAM" id="SignalP"/>
    </source>
</evidence>
<dbReference type="Gene3D" id="2.60.120.200">
    <property type="match status" value="1"/>
</dbReference>
<dbReference type="EMBL" id="AHHD01000510">
    <property type="protein sequence ID" value="EKG10669.1"/>
    <property type="molecule type" value="Genomic_DNA"/>
</dbReference>
<evidence type="ECO:0000259" key="3">
    <source>
        <dbReference type="PROSITE" id="PS51762"/>
    </source>
</evidence>
<dbReference type="VEuPathDB" id="FungiDB:MPH_12248"/>
<dbReference type="GO" id="GO:0004553">
    <property type="term" value="F:hydrolase activity, hydrolyzing O-glycosyl compounds"/>
    <property type="evidence" value="ECO:0007669"/>
    <property type="project" value="InterPro"/>
</dbReference>
<dbReference type="SUPFAM" id="SSF49899">
    <property type="entry name" value="Concanavalin A-like lectins/glucanases"/>
    <property type="match status" value="1"/>
</dbReference>
<feature type="region of interest" description="Disordered" evidence="1">
    <location>
        <begin position="440"/>
        <end position="486"/>
    </location>
</feature>
<dbReference type="PANTHER" id="PTHR10963:SF24">
    <property type="entry name" value="GLYCOSIDASE C21B10.07-RELATED"/>
    <property type="match status" value="1"/>
</dbReference>
<evidence type="ECO:0000256" key="1">
    <source>
        <dbReference type="SAM" id="MobiDB-lite"/>
    </source>
</evidence>
<dbReference type="InterPro" id="IPR000757">
    <property type="entry name" value="Beta-glucanase-like"/>
</dbReference>
<dbReference type="Proteomes" id="UP000007129">
    <property type="component" value="Unassembled WGS sequence"/>
</dbReference>
<sequence length="524" mass="55671">MARLLYSLAAALLIHSTTAGYTLVRDYKPDTFFDHFGFFDGEDPTHGTVEYQSRQGAEARHLISNTDTSVRIGVDSTNKVPDLRPSVRIFSNETFNQGILLVDVKHMPAGCGTWPALWLLGDGEWPANGEIDILEGANDQTTNYMTLHTSDAEGEDCSLTAIPASGADGTGALGYSKKDYSGTVATNECAWKPETNDNSGCQIQAPTGQTPVYAGTGKTTNAIVPTFGDALNRAGGGTLAMQWTSNGIKIWFFGRTQYKPSDIAAATDFSSTAYPIYLLPSNDAWGKPLAHFSGPACDWERRFQDMRIVINTDFCGDWGAATWPAGSCPASTGYDSCESFVKEKPEAFTEAYWEFGAFRWFEWRDPAPATSSTTATTTTSLSTSSTSSAAATTVVIVTRTSTAIPSSTVVESTFSTALTAPTVIFSTYAAPSTTARPFTYDPLPDLAEPSSTHVPASSTSPNVAAETSVDSSISSSTPPADESKKGNAQYLVNGKLPLGGARSVRVSPLILSTSALIGFAALMG</sequence>
<dbReference type="PROSITE" id="PS51762">
    <property type="entry name" value="GH16_2"/>
    <property type="match status" value="1"/>
</dbReference>
<organism evidence="4 5">
    <name type="scientific">Macrophomina phaseolina (strain MS6)</name>
    <name type="common">Charcoal rot fungus</name>
    <dbReference type="NCBI Taxonomy" id="1126212"/>
    <lineage>
        <taxon>Eukaryota</taxon>
        <taxon>Fungi</taxon>
        <taxon>Dikarya</taxon>
        <taxon>Ascomycota</taxon>
        <taxon>Pezizomycotina</taxon>
        <taxon>Dothideomycetes</taxon>
        <taxon>Dothideomycetes incertae sedis</taxon>
        <taxon>Botryosphaeriales</taxon>
        <taxon>Botryosphaeriaceae</taxon>
        <taxon>Macrophomina</taxon>
    </lineage>
</organism>
<feature type="compositionally biased region" description="Polar residues" evidence="1">
    <location>
        <begin position="449"/>
        <end position="462"/>
    </location>
</feature>
<feature type="chain" id="PRO_5003866796" evidence="2">
    <location>
        <begin position="20"/>
        <end position="524"/>
    </location>
</feature>
<proteinExistence type="predicted"/>
<dbReference type="InterPro" id="IPR050546">
    <property type="entry name" value="Glycosyl_Hydrlase_16"/>
</dbReference>
<name>K2RKK8_MACPH</name>
<gene>
    <name evidence="4" type="ORF">MPH_12248</name>
</gene>
<dbReference type="OrthoDB" id="192832at2759"/>
<reference evidence="4 5" key="1">
    <citation type="journal article" date="2012" name="BMC Genomics">
        <title>Tools to kill: Genome of one of the most destructive plant pathogenic fungi Macrophomina phaseolina.</title>
        <authorList>
            <person name="Islam M.S."/>
            <person name="Haque M.S."/>
            <person name="Islam M.M."/>
            <person name="Emdad E.M."/>
            <person name="Halim A."/>
            <person name="Hossen Q.M.M."/>
            <person name="Hossain M.Z."/>
            <person name="Ahmed B."/>
            <person name="Rahim S."/>
            <person name="Rahman M.S."/>
            <person name="Alam M.M."/>
            <person name="Hou S."/>
            <person name="Wan X."/>
            <person name="Saito J.A."/>
            <person name="Alam M."/>
        </authorList>
    </citation>
    <scope>NUCLEOTIDE SEQUENCE [LARGE SCALE GENOMIC DNA]</scope>
    <source>
        <strain evidence="4 5">MS6</strain>
    </source>
</reference>
<feature type="compositionally biased region" description="Low complexity" evidence="1">
    <location>
        <begin position="465"/>
        <end position="480"/>
    </location>
</feature>
<dbReference type="STRING" id="1126212.K2RKK8"/>
<dbReference type="GO" id="GO:0009251">
    <property type="term" value="P:glucan catabolic process"/>
    <property type="evidence" value="ECO:0007669"/>
    <property type="project" value="TreeGrafter"/>
</dbReference>
<dbReference type="eggNOG" id="ENOG502QUM3">
    <property type="taxonomic scope" value="Eukaryota"/>
</dbReference>
<dbReference type="PANTHER" id="PTHR10963">
    <property type="entry name" value="GLYCOSYL HYDROLASE-RELATED"/>
    <property type="match status" value="1"/>
</dbReference>
<feature type="domain" description="GH16" evidence="3">
    <location>
        <begin position="16"/>
        <end position="308"/>
    </location>
</feature>
<protein>
    <submittedName>
        <fullName evidence="4">Glycoside hydrolase family 16</fullName>
    </submittedName>
</protein>
<dbReference type="InterPro" id="IPR013320">
    <property type="entry name" value="ConA-like_dom_sf"/>
</dbReference>
<dbReference type="Pfam" id="PF26113">
    <property type="entry name" value="GH16_XgeA"/>
    <property type="match status" value="1"/>
</dbReference>
<feature type="signal peptide" evidence="2">
    <location>
        <begin position="1"/>
        <end position="19"/>
    </location>
</feature>
<comment type="caution">
    <text evidence="4">The sequence shown here is derived from an EMBL/GenBank/DDBJ whole genome shotgun (WGS) entry which is preliminary data.</text>
</comment>
<evidence type="ECO:0000313" key="4">
    <source>
        <dbReference type="EMBL" id="EKG10669.1"/>
    </source>
</evidence>
<evidence type="ECO:0000313" key="5">
    <source>
        <dbReference type="Proteomes" id="UP000007129"/>
    </source>
</evidence>
<dbReference type="AlphaFoldDB" id="K2RKK8"/>